<feature type="coiled-coil region" evidence="1">
    <location>
        <begin position="382"/>
        <end position="424"/>
    </location>
</feature>
<comment type="caution">
    <text evidence="3">The sequence shown here is derived from an EMBL/GenBank/DDBJ whole genome shotgun (WGS) entry which is preliminary data.</text>
</comment>
<dbReference type="NCBIfam" id="TIGR01845">
    <property type="entry name" value="outer_NodT"/>
    <property type="match status" value="1"/>
</dbReference>
<evidence type="ECO:0000256" key="1">
    <source>
        <dbReference type="SAM" id="Coils"/>
    </source>
</evidence>
<feature type="compositionally biased region" description="Basic and acidic residues" evidence="2">
    <location>
        <begin position="500"/>
        <end position="518"/>
    </location>
</feature>
<dbReference type="Pfam" id="PF02321">
    <property type="entry name" value="OEP"/>
    <property type="match status" value="2"/>
</dbReference>
<dbReference type="GO" id="GO:0016020">
    <property type="term" value="C:membrane"/>
    <property type="evidence" value="ECO:0007669"/>
    <property type="project" value="InterPro"/>
</dbReference>
<dbReference type="SUPFAM" id="SSF56954">
    <property type="entry name" value="Outer membrane efflux proteins (OEP)"/>
    <property type="match status" value="1"/>
</dbReference>
<dbReference type="PANTHER" id="PTHR30203">
    <property type="entry name" value="OUTER MEMBRANE CATION EFFLUX PROTEIN"/>
    <property type="match status" value="1"/>
</dbReference>
<gene>
    <name evidence="3" type="primary">oprM_17</name>
    <name evidence="3" type="ORF">GALL_166840</name>
</gene>
<dbReference type="GO" id="GO:0015562">
    <property type="term" value="F:efflux transmembrane transporter activity"/>
    <property type="evidence" value="ECO:0007669"/>
    <property type="project" value="InterPro"/>
</dbReference>
<dbReference type="Gene3D" id="2.20.200.10">
    <property type="entry name" value="Outer membrane efflux proteins (OEP)"/>
    <property type="match status" value="1"/>
</dbReference>
<keyword evidence="1" id="KW-0175">Coiled coil</keyword>
<evidence type="ECO:0000256" key="2">
    <source>
        <dbReference type="SAM" id="MobiDB-lite"/>
    </source>
</evidence>
<organism evidence="3">
    <name type="scientific">mine drainage metagenome</name>
    <dbReference type="NCBI Taxonomy" id="410659"/>
    <lineage>
        <taxon>unclassified sequences</taxon>
        <taxon>metagenomes</taxon>
        <taxon>ecological metagenomes</taxon>
    </lineage>
</organism>
<reference evidence="3" key="1">
    <citation type="submission" date="2016-10" db="EMBL/GenBank/DDBJ databases">
        <title>Sequence of Gallionella enrichment culture.</title>
        <authorList>
            <person name="Poehlein A."/>
            <person name="Muehling M."/>
            <person name="Daniel R."/>
        </authorList>
    </citation>
    <scope>NUCLEOTIDE SEQUENCE</scope>
</reference>
<dbReference type="InterPro" id="IPR010131">
    <property type="entry name" value="MdtP/NodT-like"/>
</dbReference>
<evidence type="ECO:0000313" key="3">
    <source>
        <dbReference type="EMBL" id="OIR01213.1"/>
    </source>
</evidence>
<sequence length="518" mass="55306">MSPLKIFPLHSSQWRPAINLLESRQALILGVGLLLSACAVGPDYERPKVESPAQFKENKGWVQAAPHAVSAQGAWWTIFGDETLNALEPKVVQANQSLRASYYAYQQALALTDVARAAEYPTVGVAVSSTRTSFGGGTATTVGTTGPSTVVEGKSVAFSASWVPDFWGKVRRQVESNEANAEASHDNLLAAQLSLQTTLAQTYFQIRQVDSQMALAQSTVSAYEKFLQLTQNRYVAGVATKADVAQAQSQLANARVQLASFNVQRPQLEHAIAVLVGEAPANFSLPPMPSLPPPQAIPAGLPSQLLLRRPDLGASERQVAAANALIGVAKSAYFPSLTLSAQRGWTSSSTFSNLISAPNAFWSVGPSLAETLFEGGLRRAQVAQSENAYQQAVAQYRQLSLQAFQQVEDQLAALSALFEEAKLQQDAVAAAEESLRLATNQYKSGTVSYLNVITAQTTAYTANNQNLLIAGQQLTANVALIQALGGGWEDEAQPAGSGDGAKRPEKSSDTELHENPDH</sequence>
<accession>A0A1J5SAJ6</accession>
<protein>
    <submittedName>
        <fullName evidence="3">Outer membrane protein OprM</fullName>
    </submittedName>
</protein>
<dbReference type="EMBL" id="MLJW01000086">
    <property type="protein sequence ID" value="OIR01213.1"/>
    <property type="molecule type" value="Genomic_DNA"/>
</dbReference>
<feature type="region of interest" description="Disordered" evidence="2">
    <location>
        <begin position="489"/>
        <end position="518"/>
    </location>
</feature>
<dbReference type="AlphaFoldDB" id="A0A1J5SAJ6"/>
<dbReference type="Gene3D" id="1.20.1600.10">
    <property type="entry name" value="Outer membrane efflux proteins (OEP)"/>
    <property type="match status" value="1"/>
</dbReference>
<dbReference type="InterPro" id="IPR003423">
    <property type="entry name" value="OMP_efflux"/>
</dbReference>
<proteinExistence type="predicted"/>
<name>A0A1J5SAJ6_9ZZZZ</name>
<dbReference type="PANTHER" id="PTHR30203:SF33">
    <property type="entry name" value="BLR4455 PROTEIN"/>
    <property type="match status" value="1"/>
</dbReference>